<gene>
    <name evidence="3" type="ORF">SU60_04205</name>
</gene>
<dbReference type="PANTHER" id="PTHR12526:SF608">
    <property type="entry name" value="PELF"/>
    <property type="match status" value="1"/>
</dbReference>
<dbReference type="GO" id="GO:0016757">
    <property type="term" value="F:glycosyltransferase activity"/>
    <property type="evidence" value="ECO:0007669"/>
    <property type="project" value="InterPro"/>
</dbReference>
<sequence length="512" mass="57699">MKFFSRKQSKEPVDVCLLLEGTYPYVRGGVSSWVHQIILGLPELKFYLIFLGGHPDLYKEPAYQLPGNVVGFEVHFLLPDAKKYNPRTCSGNETHFATLRAFLSYFNHSSTPIPGELLLSVSKILGKHGSLTMEDFLYSRSSWEMLTDQYTSYADTESFVDYFWTYRNIYQPLFILSKISQNLPDAKVFHSVSTGYAGFLGALCHQITGRPLLLTEHGIYTKERKIDLSQAEWANNHHAALDISMYKGIDLMRKTWVQFFEQLGLTAYHQANKIIALFEGNRQRQHQDGAPDDRTLVIVNGIDVDRFERAYQQRPLHPPLVVGLVGRVVPIKDIKTFIRTIRMAVEELPDLEGWIIGPTEEDPDYVYECDLLIKSLDMSDNIKMLGSQNVAEIIPKIGVMMLTSISEAQPLVLLEAMASGIPCIATEVGACREMIKGAKGEDAALGSAGEVIPIASPQEGVKAITKILADSETWRKAGDIGKKRVLRYYNETRMYGAYHKLYQEAINGGDWI</sequence>
<dbReference type="RefSeq" id="WP_041154465.1">
    <property type="nucleotide sequence ID" value="NZ_CBCRVP010000021.1"/>
</dbReference>
<dbReference type="InterPro" id="IPR022622">
    <property type="entry name" value="DUF3492"/>
</dbReference>
<feature type="domain" description="DUF3492" evidence="2">
    <location>
        <begin position="14"/>
        <end position="292"/>
    </location>
</feature>
<dbReference type="STRING" id="50718.SU60_04205"/>
<dbReference type="EMBL" id="JXOK01000009">
    <property type="protein sequence ID" value="KIN11974.1"/>
    <property type="molecule type" value="Genomic_DNA"/>
</dbReference>
<dbReference type="Proteomes" id="UP000031977">
    <property type="component" value="Unassembled WGS sequence"/>
</dbReference>
<dbReference type="CDD" id="cd03813">
    <property type="entry name" value="GT4-like"/>
    <property type="match status" value="1"/>
</dbReference>
<name>A0A0C3DKI8_9VIBR</name>
<dbReference type="OrthoDB" id="9772485at2"/>
<proteinExistence type="predicted"/>
<organism evidence="3 4">
    <name type="scientific">Vibrio mytili</name>
    <dbReference type="NCBI Taxonomy" id="50718"/>
    <lineage>
        <taxon>Bacteria</taxon>
        <taxon>Pseudomonadati</taxon>
        <taxon>Pseudomonadota</taxon>
        <taxon>Gammaproteobacteria</taxon>
        <taxon>Vibrionales</taxon>
        <taxon>Vibrionaceae</taxon>
        <taxon>Vibrio</taxon>
    </lineage>
</organism>
<keyword evidence="3" id="KW-0808">Transferase</keyword>
<dbReference type="InterPro" id="IPR047691">
    <property type="entry name" value="PelF-like"/>
</dbReference>
<protein>
    <submittedName>
        <fullName evidence="3">Glycosyl transferase family 1</fullName>
    </submittedName>
</protein>
<dbReference type="Pfam" id="PF00534">
    <property type="entry name" value="Glycos_transf_1"/>
    <property type="match status" value="1"/>
</dbReference>
<dbReference type="SUPFAM" id="SSF53756">
    <property type="entry name" value="UDP-Glycosyltransferase/glycogen phosphorylase"/>
    <property type="match status" value="1"/>
</dbReference>
<evidence type="ECO:0000259" key="2">
    <source>
        <dbReference type="Pfam" id="PF11997"/>
    </source>
</evidence>
<accession>A0A0C3DKI8</accession>
<dbReference type="NCBIfam" id="NF038011">
    <property type="entry name" value="PelF"/>
    <property type="match status" value="1"/>
</dbReference>
<dbReference type="AlphaFoldDB" id="A0A0C3DKI8"/>
<evidence type="ECO:0000313" key="4">
    <source>
        <dbReference type="Proteomes" id="UP000031977"/>
    </source>
</evidence>
<dbReference type="PANTHER" id="PTHR12526">
    <property type="entry name" value="GLYCOSYLTRANSFERASE"/>
    <property type="match status" value="1"/>
</dbReference>
<feature type="domain" description="Glycosyl transferase family 1" evidence="1">
    <location>
        <begin position="318"/>
        <end position="484"/>
    </location>
</feature>
<dbReference type="Gene3D" id="3.40.50.2000">
    <property type="entry name" value="Glycogen Phosphorylase B"/>
    <property type="match status" value="2"/>
</dbReference>
<reference evidence="3 4" key="1">
    <citation type="submission" date="2015-01" db="EMBL/GenBank/DDBJ databases">
        <title>Draft genome of Vibrio mytili type strain CAIM 528.</title>
        <authorList>
            <person name="Gonzalez-Castillo A."/>
            <person name="Gomez-Gil B."/>
            <person name="Enciso-Ibarra J."/>
        </authorList>
    </citation>
    <scope>NUCLEOTIDE SEQUENCE [LARGE SCALE GENOMIC DNA]</scope>
    <source>
        <strain evidence="3 4">CAIM 528</strain>
    </source>
</reference>
<keyword evidence="4" id="KW-1185">Reference proteome</keyword>
<dbReference type="Pfam" id="PF11997">
    <property type="entry name" value="DUF3492"/>
    <property type="match status" value="1"/>
</dbReference>
<dbReference type="GO" id="GO:1901135">
    <property type="term" value="P:carbohydrate derivative metabolic process"/>
    <property type="evidence" value="ECO:0007669"/>
    <property type="project" value="UniProtKB-ARBA"/>
</dbReference>
<evidence type="ECO:0000259" key="1">
    <source>
        <dbReference type="Pfam" id="PF00534"/>
    </source>
</evidence>
<comment type="caution">
    <text evidence="3">The sequence shown here is derived from an EMBL/GenBank/DDBJ whole genome shotgun (WGS) entry which is preliminary data.</text>
</comment>
<evidence type="ECO:0000313" key="3">
    <source>
        <dbReference type="EMBL" id="KIN11974.1"/>
    </source>
</evidence>
<dbReference type="InterPro" id="IPR001296">
    <property type="entry name" value="Glyco_trans_1"/>
</dbReference>